<comment type="caution">
    <text evidence="1">The sequence shown here is derived from an EMBL/GenBank/DDBJ whole genome shotgun (WGS) entry which is preliminary data.</text>
</comment>
<dbReference type="OrthoDB" id="10264446at2759"/>
<evidence type="ECO:0000313" key="2">
    <source>
        <dbReference type="Proteomes" id="UP000078348"/>
    </source>
</evidence>
<reference evidence="1 2" key="1">
    <citation type="submission" date="2016-05" db="EMBL/GenBank/DDBJ databases">
        <title>Nuclear genome of Blastocystis sp. subtype 1 NandII.</title>
        <authorList>
            <person name="Gentekaki E."/>
            <person name="Curtis B."/>
            <person name="Stairs C."/>
            <person name="Eme L."/>
            <person name="Herman E."/>
            <person name="Klimes V."/>
            <person name="Arias M.C."/>
            <person name="Elias M."/>
            <person name="Hilliou F."/>
            <person name="Klute M."/>
            <person name="Malik S.-B."/>
            <person name="Pightling A."/>
            <person name="Rachubinski R."/>
            <person name="Salas D."/>
            <person name="Schlacht A."/>
            <person name="Suga H."/>
            <person name="Archibald J."/>
            <person name="Ball S.G."/>
            <person name="Clark G."/>
            <person name="Dacks J."/>
            <person name="Van Der Giezen M."/>
            <person name="Tsaousis A."/>
            <person name="Roger A."/>
        </authorList>
    </citation>
    <scope>NUCLEOTIDE SEQUENCE [LARGE SCALE GENOMIC DNA]</scope>
    <source>
        <strain evidence="2">ATCC 50177 / NandII</strain>
    </source>
</reference>
<gene>
    <name evidence="1" type="ORF">AV274_0445</name>
</gene>
<dbReference type="SUPFAM" id="SSF48371">
    <property type="entry name" value="ARM repeat"/>
    <property type="match status" value="1"/>
</dbReference>
<dbReference type="PANTHER" id="PTHR10257">
    <property type="entry name" value="SERINE/THREONINE PROTEIN PHOSPHATASE 2A PP2A REGULATORY SUBUNIT B"/>
    <property type="match status" value="1"/>
</dbReference>
<dbReference type="STRING" id="478820.A0A196SNS4"/>
<dbReference type="Proteomes" id="UP000078348">
    <property type="component" value="Unassembled WGS sequence"/>
</dbReference>
<dbReference type="GO" id="GO:0007165">
    <property type="term" value="P:signal transduction"/>
    <property type="evidence" value="ECO:0007669"/>
    <property type="project" value="InterPro"/>
</dbReference>
<dbReference type="InterPro" id="IPR016024">
    <property type="entry name" value="ARM-type_fold"/>
</dbReference>
<dbReference type="FunFam" id="1.25.10.10:FF:000331">
    <property type="entry name" value="Phosphoprotein phosphatase, putative"/>
    <property type="match status" value="1"/>
</dbReference>
<dbReference type="InterPro" id="IPR002554">
    <property type="entry name" value="PP2A_B56"/>
</dbReference>
<sequence length="487" mass="56843">MDTKLLDKTGIEMIVVPGISEITPLSEEEIVTHPNKQRLCFYVDSVEDITEWVSILCRCTLPFEFLRETFYDGSDEHNRVLTPLPKINDVSYPYRRALLWKKLRICALHFDFLKPDEQARRNVKRDALADVLDTVRKQPTLLNNLSSFQEMMMMLELGLYRPQPREADLAFENMTEDDNCALCDPEWEHLSVLYEILLEIVSVVAVCEKQVLSKQIDSTTRKHSITPSFLIRLISLFDSVDPREREYLKTVTHRIYGCFTNRRALIRKIINHTFYQFLYETHVHRGISELLEILASIINGFTVPIRPEHLQTLQKSLIPLHKMTSYEQYSTQLAYCMSLYVTKDHSLSTPIIKGILRYWPTGNSGKEICFISEIDDILQQLQPQEIRPFRDALFRRIAKCVKSPNFQVAERALSLWRGTDFDTIVMRDKENVTAVARIMYPALRECEKTINVSIKDMARHVYGLFVDHCFDVIDELNQQYDSEDNRA</sequence>
<dbReference type="InterPro" id="IPR011989">
    <property type="entry name" value="ARM-like"/>
</dbReference>
<dbReference type="GO" id="GO:0000159">
    <property type="term" value="C:protein phosphatase type 2A complex"/>
    <property type="evidence" value="ECO:0007669"/>
    <property type="project" value="InterPro"/>
</dbReference>
<protein>
    <submittedName>
        <fullName evidence="1">Protein phosphatase 2 (Formerly 2A), regulatory subunit B</fullName>
    </submittedName>
</protein>
<dbReference type="Gene3D" id="1.25.10.10">
    <property type="entry name" value="Leucine-rich Repeat Variant"/>
    <property type="match status" value="1"/>
</dbReference>
<proteinExistence type="predicted"/>
<evidence type="ECO:0000313" key="1">
    <source>
        <dbReference type="EMBL" id="OAO17842.1"/>
    </source>
</evidence>
<dbReference type="PANTHER" id="PTHR10257:SF3">
    <property type="entry name" value="SERINE_THREONINE-PROTEIN PHOSPHATASE 2A 56 KDA REGULATORY SUBUNIT GAMMA ISOFORM"/>
    <property type="match status" value="1"/>
</dbReference>
<dbReference type="EMBL" id="LXWW01000016">
    <property type="protein sequence ID" value="OAO17842.1"/>
    <property type="molecule type" value="Genomic_DNA"/>
</dbReference>
<name>A0A196SNS4_BLAHN</name>
<dbReference type="GO" id="GO:0019888">
    <property type="term" value="F:protein phosphatase regulator activity"/>
    <property type="evidence" value="ECO:0007669"/>
    <property type="project" value="InterPro"/>
</dbReference>
<keyword evidence="2" id="KW-1185">Reference proteome</keyword>
<organism evidence="1 2">
    <name type="scientific">Blastocystis sp. subtype 1 (strain ATCC 50177 / NandII)</name>
    <dbReference type="NCBI Taxonomy" id="478820"/>
    <lineage>
        <taxon>Eukaryota</taxon>
        <taxon>Sar</taxon>
        <taxon>Stramenopiles</taxon>
        <taxon>Bigyra</taxon>
        <taxon>Opalozoa</taxon>
        <taxon>Opalinata</taxon>
        <taxon>Blastocystidae</taxon>
        <taxon>Blastocystis</taxon>
    </lineage>
</organism>
<dbReference type="AlphaFoldDB" id="A0A196SNS4"/>
<accession>A0A196SNS4</accession>
<dbReference type="Pfam" id="PF01603">
    <property type="entry name" value="B56"/>
    <property type="match status" value="1"/>
</dbReference>